<evidence type="ECO:0000313" key="3">
    <source>
        <dbReference type="Proteomes" id="UP000053593"/>
    </source>
</evidence>
<dbReference type="Proteomes" id="UP000053593">
    <property type="component" value="Unassembled WGS sequence"/>
</dbReference>
<organism evidence="2 3">
    <name type="scientific">Collybiopsis luxurians FD-317 M1</name>
    <dbReference type="NCBI Taxonomy" id="944289"/>
    <lineage>
        <taxon>Eukaryota</taxon>
        <taxon>Fungi</taxon>
        <taxon>Dikarya</taxon>
        <taxon>Basidiomycota</taxon>
        <taxon>Agaricomycotina</taxon>
        <taxon>Agaricomycetes</taxon>
        <taxon>Agaricomycetidae</taxon>
        <taxon>Agaricales</taxon>
        <taxon>Marasmiineae</taxon>
        <taxon>Omphalotaceae</taxon>
        <taxon>Collybiopsis</taxon>
        <taxon>Collybiopsis luxurians</taxon>
    </lineage>
</organism>
<accession>A0A0D0AJC8</accession>
<protein>
    <submittedName>
        <fullName evidence="2">Uncharacterized protein</fullName>
    </submittedName>
</protein>
<evidence type="ECO:0000256" key="1">
    <source>
        <dbReference type="SAM" id="MobiDB-lite"/>
    </source>
</evidence>
<reference evidence="2 3" key="1">
    <citation type="submission" date="2014-04" db="EMBL/GenBank/DDBJ databases">
        <title>Evolutionary Origins and Diversification of the Mycorrhizal Mutualists.</title>
        <authorList>
            <consortium name="DOE Joint Genome Institute"/>
            <consortium name="Mycorrhizal Genomics Consortium"/>
            <person name="Kohler A."/>
            <person name="Kuo A."/>
            <person name="Nagy L.G."/>
            <person name="Floudas D."/>
            <person name="Copeland A."/>
            <person name="Barry K.W."/>
            <person name="Cichocki N."/>
            <person name="Veneault-Fourrey C."/>
            <person name="LaButti K."/>
            <person name="Lindquist E.A."/>
            <person name="Lipzen A."/>
            <person name="Lundell T."/>
            <person name="Morin E."/>
            <person name="Murat C."/>
            <person name="Riley R."/>
            <person name="Ohm R."/>
            <person name="Sun H."/>
            <person name="Tunlid A."/>
            <person name="Henrissat B."/>
            <person name="Grigoriev I.V."/>
            <person name="Hibbett D.S."/>
            <person name="Martin F."/>
        </authorList>
    </citation>
    <scope>NUCLEOTIDE SEQUENCE [LARGE SCALE GENOMIC DNA]</scope>
    <source>
        <strain evidence="2 3">FD-317 M1</strain>
    </source>
</reference>
<dbReference type="HOGENOM" id="CLU_561460_0_0_1"/>
<gene>
    <name evidence="2" type="ORF">GYMLUDRAFT_65329</name>
</gene>
<sequence length="486" mass="55349">MQAKRLGPQLKSPEWVTDDLKNDYLRVRTQYGSQKARKAFLEKYGHIQCALCVDKGIPCKAKPYGFQCDGCPRHIQCTRYPILERLRIMEGLNISADQYFWLRRWYKSEFGIPTKSKHSVRYYAKSKAHAKETNEECSSDEGELDENPNNANANSFPSFSSREIEETSAQCALDTENVQAPETCTGSHGVLPHITMDRALPSHSKETPLPPVVNFTLPEQNLHKAFINVDIPWLPNHVPVQHSNRMKKSTELRQTVVRSEPKQPSDYFASLPVHPPETFTNNPTRLHVAENPKANSGADDHSSMLPLTTGLPSYHQPVARRPMNLSHFHSLLSAAQEHETVPGVSANEDFHFPEENYDRYMVGNTHQTFQRTREFFTESDADSSTEFASASIPNSGTLYDQFQHDTTMLDDCSNQRHFDSSYPWLQMNNNFRHEFGTTVYREHCGSNFYPNKSDTTMYGYGTEPEPGHYSYNLNGSGHGTATGWYH</sequence>
<feature type="region of interest" description="Disordered" evidence="1">
    <location>
        <begin position="132"/>
        <end position="155"/>
    </location>
</feature>
<dbReference type="EMBL" id="KN834910">
    <property type="protein sequence ID" value="KIK50300.1"/>
    <property type="molecule type" value="Genomic_DNA"/>
</dbReference>
<proteinExistence type="predicted"/>
<evidence type="ECO:0000313" key="2">
    <source>
        <dbReference type="EMBL" id="KIK50300.1"/>
    </source>
</evidence>
<keyword evidence="3" id="KW-1185">Reference proteome</keyword>
<feature type="compositionally biased region" description="Acidic residues" evidence="1">
    <location>
        <begin position="135"/>
        <end position="146"/>
    </location>
</feature>
<name>A0A0D0AJC8_9AGAR</name>
<dbReference type="AlphaFoldDB" id="A0A0D0AJC8"/>